<evidence type="ECO:0000313" key="14">
    <source>
        <dbReference type="Proteomes" id="UP000075714"/>
    </source>
</evidence>
<comment type="pathway">
    <text evidence="2">Protein modification; protein glycosylation.</text>
</comment>
<evidence type="ECO:0000256" key="8">
    <source>
        <dbReference type="ARBA" id="ARBA00022741"/>
    </source>
</evidence>
<keyword evidence="14" id="KW-1185">Reference proteome</keyword>
<dbReference type="EMBL" id="LSYV01000012">
    <property type="protein sequence ID" value="KXZ51887.1"/>
    <property type="molecule type" value="Genomic_DNA"/>
</dbReference>
<dbReference type="Pfam" id="PF02434">
    <property type="entry name" value="Fringe"/>
    <property type="match status" value="1"/>
</dbReference>
<dbReference type="PANTHER" id="PTHR23033:SF50">
    <property type="entry name" value="HEXOSYLTRANSFERASE"/>
    <property type="match status" value="1"/>
</dbReference>
<evidence type="ECO:0000256" key="10">
    <source>
        <dbReference type="ARBA" id="ARBA00022989"/>
    </source>
</evidence>
<evidence type="ECO:0000256" key="2">
    <source>
        <dbReference type="ARBA" id="ARBA00004922"/>
    </source>
</evidence>
<evidence type="ECO:0000256" key="11">
    <source>
        <dbReference type="ARBA" id="ARBA00023136"/>
    </source>
</evidence>
<comment type="caution">
    <text evidence="13">The sequence shown here is derived from an EMBL/GenBank/DDBJ whole genome shotgun (WGS) entry which is preliminary data.</text>
</comment>
<dbReference type="GO" id="GO:0016020">
    <property type="term" value="C:membrane"/>
    <property type="evidence" value="ECO:0007669"/>
    <property type="project" value="UniProtKB-SubCell"/>
</dbReference>
<dbReference type="GO" id="GO:0000166">
    <property type="term" value="F:nucleotide binding"/>
    <property type="evidence" value="ECO:0007669"/>
    <property type="project" value="UniProtKB-KW"/>
</dbReference>
<dbReference type="PANTHER" id="PTHR23033">
    <property type="entry name" value="BETA1,3-GALACTOSYLTRANSFERASE"/>
    <property type="match status" value="1"/>
</dbReference>
<keyword evidence="9" id="KW-0735">Signal-anchor</keyword>
<name>A0A150GPX1_GONPE</name>
<evidence type="ECO:0000256" key="4">
    <source>
        <dbReference type="ARBA" id="ARBA00012557"/>
    </source>
</evidence>
<proteinExistence type="inferred from homology"/>
<dbReference type="GO" id="GO:0016263">
    <property type="term" value="F:glycoprotein-N-acetylgalactosamine 3-beta-galactosyltransferase activity"/>
    <property type="evidence" value="ECO:0007669"/>
    <property type="project" value="UniProtKB-EC"/>
</dbReference>
<organism evidence="13 14">
    <name type="scientific">Gonium pectorale</name>
    <name type="common">Green alga</name>
    <dbReference type="NCBI Taxonomy" id="33097"/>
    <lineage>
        <taxon>Eukaryota</taxon>
        <taxon>Viridiplantae</taxon>
        <taxon>Chlorophyta</taxon>
        <taxon>core chlorophytes</taxon>
        <taxon>Chlorophyceae</taxon>
        <taxon>CS clade</taxon>
        <taxon>Chlamydomonadales</taxon>
        <taxon>Volvocaceae</taxon>
        <taxon>Gonium</taxon>
    </lineage>
</organism>
<feature type="domain" description="Fringe-like glycosyltransferase" evidence="12">
    <location>
        <begin position="79"/>
        <end position="192"/>
    </location>
</feature>
<sequence>MRSFTVVNNTELAAELNSDEQAREHREAFGYWADDSKARGTWRGGNVGDTRAAVAPFLAHEHFGDTYKWMLYGDDDTLFYMTGDDDTLFYMTGVLKLLSSFDPDQPLALTDNIWYYALHPSPHAPRLHARAAPSCVVSMSGHGGAGIILSAGLMRLRPPRELIDFIAQQKGCAGGDCLLGRALWYRLGIGFTDPGSALTHGSARYETYTRFVDSNLQMPSLVTLADPTAALLNRRKGTARVPACDAACVWLIENVVGTHARAHLRQVNATVAAMHRHLRTHDLAYQWVAEARRDPDVAAGRMGVAKWVQKHHGTCRRSRQH</sequence>
<keyword evidence="5" id="KW-0328">Glycosyltransferase</keyword>
<evidence type="ECO:0000256" key="9">
    <source>
        <dbReference type="ARBA" id="ARBA00022968"/>
    </source>
</evidence>
<keyword evidence="7" id="KW-0812">Transmembrane</keyword>
<evidence type="ECO:0000313" key="13">
    <source>
        <dbReference type="EMBL" id="KXZ51887.1"/>
    </source>
</evidence>
<dbReference type="Proteomes" id="UP000075714">
    <property type="component" value="Unassembled WGS sequence"/>
</dbReference>
<dbReference type="Gene3D" id="3.90.550.50">
    <property type="match status" value="1"/>
</dbReference>
<dbReference type="InterPro" id="IPR003378">
    <property type="entry name" value="Fringe-like_glycosylTrfase"/>
</dbReference>
<comment type="subcellular location">
    <subcellularLocation>
        <location evidence="1">Membrane</location>
        <topology evidence="1">Single-pass type II membrane protein</topology>
    </subcellularLocation>
</comment>
<keyword evidence="8" id="KW-0547">Nucleotide-binding</keyword>
<evidence type="ECO:0000259" key="12">
    <source>
        <dbReference type="Pfam" id="PF02434"/>
    </source>
</evidence>
<accession>A0A150GPX1</accession>
<dbReference type="InterPro" id="IPR026050">
    <property type="entry name" value="C1GALT1/C1GALT1_chp1"/>
</dbReference>
<evidence type="ECO:0000256" key="5">
    <source>
        <dbReference type="ARBA" id="ARBA00022676"/>
    </source>
</evidence>
<evidence type="ECO:0000256" key="6">
    <source>
        <dbReference type="ARBA" id="ARBA00022679"/>
    </source>
</evidence>
<reference evidence="14" key="1">
    <citation type="journal article" date="2016" name="Nat. Commun.">
        <title>The Gonium pectorale genome demonstrates co-option of cell cycle regulation during the evolution of multicellularity.</title>
        <authorList>
            <person name="Hanschen E.R."/>
            <person name="Marriage T.N."/>
            <person name="Ferris P.J."/>
            <person name="Hamaji T."/>
            <person name="Toyoda A."/>
            <person name="Fujiyama A."/>
            <person name="Neme R."/>
            <person name="Noguchi H."/>
            <person name="Minakuchi Y."/>
            <person name="Suzuki M."/>
            <person name="Kawai-Toyooka H."/>
            <person name="Smith D.R."/>
            <person name="Sparks H."/>
            <person name="Anderson J."/>
            <person name="Bakaric R."/>
            <person name="Luria V."/>
            <person name="Karger A."/>
            <person name="Kirschner M.W."/>
            <person name="Durand P.M."/>
            <person name="Michod R.E."/>
            <person name="Nozaki H."/>
            <person name="Olson B.J."/>
        </authorList>
    </citation>
    <scope>NUCLEOTIDE SEQUENCE [LARGE SCALE GENOMIC DNA]</scope>
    <source>
        <strain evidence="14">NIES-2863</strain>
    </source>
</reference>
<keyword evidence="11" id="KW-0472">Membrane</keyword>
<evidence type="ECO:0000256" key="3">
    <source>
        <dbReference type="ARBA" id="ARBA00006462"/>
    </source>
</evidence>
<dbReference type="OrthoDB" id="421979at2759"/>
<comment type="similarity">
    <text evidence="3">Belongs to the glycosyltransferase 31 family. Beta3-Gal-T subfamily.</text>
</comment>
<dbReference type="AlphaFoldDB" id="A0A150GPX1"/>
<protein>
    <recommendedName>
        <fullName evidence="4">N-acetylgalactosaminide beta-1,3-galactosyltransferase</fullName>
        <ecNumber evidence="4">2.4.1.122</ecNumber>
    </recommendedName>
</protein>
<evidence type="ECO:0000256" key="1">
    <source>
        <dbReference type="ARBA" id="ARBA00004606"/>
    </source>
</evidence>
<keyword evidence="6" id="KW-0808">Transferase</keyword>
<evidence type="ECO:0000256" key="7">
    <source>
        <dbReference type="ARBA" id="ARBA00022692"/>
    </source>
</evidence>
<keyword evidence="10" id="KW-1133">Transmembrane helix</keyword>
<dbReference type="EC" id="2.4.1.122" evidence="4"/>
<gene>
    <name evidence="13" type="ORF">GPECTOR_11g321</name>
</gene>